<gene>
    <name evidence="2" type="ORF">OP8BY_0863</name>
</gene>
<accession>A0A3E2BQE4</accession>
<feature type="transmembrane region" description="Helical" evidence="1">
    <location>
        <begin position="15"/>
        <end position="37"/>
    </location>
</feature>
<reference evidence="2 3" key="1">
    <citation type="submission" date="2018-08" db="EMBL/GenBank/DDBJ databases">
        <title>Genome analysis of the thermophilic bacterium of the candidate phylum Aminicenantes from deep subsurface aquifer revealed its physiology and ecological role.</title>
        <authorList>
            <person name="Kadnikov V.V."/>
            <person name="Mardanov A.V."/>
            <person name="Beletsky A.V."/>
            <person name="Karnachuk O.V."/>
            <person name="Ravin N.V."/>
        </authorList>
    </citation>
    <scope>NUCLEOTIDE SEQUENCE [LARGE SCALE GENOMIC DNA]</scope>
    <source>
        <strain evidence="2">BY38</strain>
    </source>
</reference>
<organism evidence="2 3">
    <name type="scientific">Candidatus Saccharicenans subterraneus</name>
    <dbReference type="NCBI Taxonomy" id="2508984"/>
    <lineage>
        <taxon>Bacteria</taxon>
        <taxon>Candidatus Aminicenantota</taxon>
        <taxon>Candidatus Aminicenantia</taxon>
        <taxon>Candidatus Aminicenantales</taxon>
        <taxon>Candidatus Saccharicenantaceae</taxon>
        <taxon>Candidatus Saccharicenans</taxon>
    </lineage>
</organism>
<name>A0A3E2BQE4_9BACT</name>
<comment type="caution">
    <text evidence="2">The sequence shown here is derived from an EMBL/GenBank/DDBJ whole genome shotgun (WGS) entry which is preliminary data.</text>
</comment>
<keyword evidence="1" id="KW-0812">Transmembrane</keyword>
<evidence type="ECO:0000313" key="3">
    <source>
        <dbReference type="Proteomes" id="UP000257323"/>
    </source>
</evidence>
<keyword evidence="1" id="KW-0472">Membrane</keyword>
<keyword evidence="1" id="KW-1133">Transmembrane helix</keyword>
<protein>
    <submittedName>
        <fullName evidence="2">Uncharacterized protein</fullName>
    </submittedName>
</protein>
<dbReference type="EMBL" id="QUAH01000001">
    <property type="protein sequence ID" value="RFT16921.1"/>
    <property type="molecule type" value="Genomic_DNA"/>
</dbReference>
<sequence length="229" mass="26646">MTPGVSQQPAVKRMLILLALVGSLLALVASVLFYSGYRNYFLYQEERKNIRSLESSFAGLEVRLEKAVRFYPLPAFYAELGRLRLQRAMAEIEFGQAERGEPFLDAAREALQRAVAGNPVDHSFLWELSKVYFLYNYPLLTYAEKGRLLCREALSRHPYNEFLFLNIALVFMEQWPLLDGMEKDWLRQNLSRITAADPGFLDKLKRRWHQNYKETQSLESRLAELGRLD</sequence>
<evidence type="ECO:0000313" key="2">
    <source>
        <dbReference type="EMBL" id="RFT16921.1"/>
    </source>
</evidence>
<evidence type="ECO:0000256" key="1">
    <source>
        <dbReference type="SAM" id="Phobius"/>
    </source>
</evidence>
<proteinExistence type="predicted"/>
<dbReference type="AlphaFoldDB" id="A0A3E2BQE4"/>
<dbReference type="Proteomes" id="UP000257323">
    <property type="component" value="Unassembled WGS sequence"/>
</dbReference>